<dbReference type="PROSITE" id="PS51900">
    <property type="entry name" value="CB"/>
    <property type="match status" value="1"/>
</dbReference>
<dbReference type="AlphaFoldDB" id="A0A8T4C6W2"/>
<protein>
    <recommendedName>
        <fullName evidence="8">Tyr recombinase domain-containing protein</fullName>
    </recommendedName>
</protein>
<reference evidence="6" key="1">
    <citation type="submission" date="2019-03" db="EMBL/GenBank/DDBJ databases">
        <title>Lake Tanganyika Metagenome-Assembled Genomes (MAGs).</title>
        <authorList>
            <person name="Tran P."/>
        </authorList>
    </citation>
    <scope>NUCLEOTIDE SEQUENCE</scope>
    <source>
        <strain evidence="6">M_DeepCast_50m_m2_156</strain>
    </source>
</reference>
<comment type="caution">
    <text evidence="6">The sequence shown here is derived from an EMBL/GenBank/DDBJ whole genome shotgun (WGS) entry which is preliminary data.</text>
</comment>
<evidence type="ECO:0000256" key="1">
    <source>
        <dbReference type="ARBA" id="ARBA00023125"/>
    </source>
</evidence>
<gene>
    <name evidence="6" type="ORF">FJY86_02685</name>
</gene>
<feature type="domain" description="Core-binding (CB)" evidence="5">
    <location>
        <begin position="47"/>
        <end position="130"/>
    </location>
</feature>
<feature type="domain" description="Tyr recombinase" evidence="4">
    <location>
        <begin position="153"/>
        <end position="234"/>
    </location>
</feature>
<dbReference type="GO" id="GO:0006310">
    <property type="term" value="P:DNA recombination"/>
    <property type="evidence" value="ECO:0007669"/>
    <property type="project" value="UniProtKB-KW"/>
</dbReference>
<organism evidence="6 7">
    <name type="scientific">Candidatus Iainarchaeum sp</name>
    <dbReference type="NCBI Taxonomy" id="3101447"/>
    <lineage>
        <taxon>Archaea</taxon>
        <taxon>Candidatus Iainarchaeota</taxon>
        <taxon>Candidatus Iainarchaeia</taxon>
        <taxon>Candidatus Iainarchaeales</taxon>
        <taxon>Candidatus Iainarchaeaceae</taxon>
        <taxon>Candidatus Iainarchaeum</taxon>
    </lineage>
</organism>
<dbReference type="GO" id="GO:0003677">
    <property type="term" value="F:DNA binding"/>
    <property type="evidence" value="ECO:0007669"/>
    <property type="project" value="UniProtKB-UniRule"/>
</dbReference>
<dbReference type="SUPFAM" id="SSF56349">
    <property type="entry name" value="DNA breaking-rejoining enzymes"/>
    <property type="match status" value="1"/>
</dbReference>
<evidence type="ECO:0000259" key="5">
    <source>
        <dbReference type="PROSITE" id="PS51900"/>
    </source>
</evidence>
<feature type="non-terminal residue" evidence="6">
    <location>
        <position position="234"/>
    </location>
</feature>
<evidence type="ECO:0000256" key="2">
    <source>
        <dbReference type="ARBA" id="ARBA00023172"/>
    </source>
</evidence>
<proteinExistence type="predicted"/>
<sequence length="234" mass="27204">MPHETIKSFHNYERQYALVLSRIFPEKYPRDFTQKHGRQGRPFNLTPSNRAVIEKYRTHLENEGGSSLARRKRILILIANIAELLGTDFETATREDIEKLVSKIMNHPNWNETTKAMHKQTLKSFYRWFKGNSDFFPEIVRWIKCIKRSGSNKLPEEMLSEEEVQKIIEAADHPMKRALISTLWETGARIGELGSANIRNIQFDGTEATIMLNGKTGMRQVLLLSSTPFLRDWI</sequence>
<dbReference type="InterPro" id="IPR002104">
    <property type="entry name" value="Integrase_catalytic"/>
</dbReference>
<dbReference type="PROSITE" id="PS51898">
    <property type="entry name" value="TYR_RECOMBINASE"/>
    <property type="match status" value="1"/>
</dbReference>
<dbReference type="Proteomes" id="UP000774699">
    <property type="component" value="Unassembled WGS sequence"/>
</dbReference>
<evidence type="ECO:0008006" key="8">
    <source>
        <dbReference type="Google" id="ProtNLM"/>
    </source>
</evidence>
<keyword evidence="1 3" id="KW-0238">DNA-binding</keyword>
<dbReference type="GO" id="GO:0015074">
    <property type="term" value="P:DNA integration"/>
    <property type="evidence" value="ECO:0007669"/>
    <property type="project" value="InterPro"/>
</dbReference>
<dbReference type="Gene3D" id="1.10.443.10">
    <property type="entry name" value="Intergrase catalytic core"/>
    <property type="match status" value="1"/>
</dbReference>
<dbReference type="EMBL" id="VGJJ01000017">
    <property type="protein sequence ID" value="MBM3282223.1"/>
    <property type="molecule type" value="Genomic_DNA"/>
</dbReference>
<evidence type="ECO:0000313" key="6">
    <source>
        <dbReference type="EMBL" id="MBM3282223.1"/>
    </source>
</evidence>
<dbReference type="InterPro" id="IPR013762">
    <property type="entry name" value="Integrase-like_cat_sf"/>
</dbReference>
<evidence type="ECO:0000256" key="3">
    <source>
        <dbReference type="PROSITE-ProRule" id="PRU01248"/>
    </source>
</evidence>
<evidence type="ECO:0000259" key="4">
    <source>
        <dbReference type="PROSITE" id="PS51898"/>
    </source>
</evidence>
<accession>A0A8T4C6W2</accession>
<dbReference type="InterPro" id="IPR011010">
    <property type="entry name" value="DNA_brk_join_enz"/>
</dbReference>
<dbReference type="InterPro" id="IPR044068">
    <property type="entry name" value="CB"/>
</dbReference>
<name>A0A8T4C6W2_9ARCH</name>
<evidence type="ECO:0000313" key="7">
    <source>
        <dbReference type="Proteomes" id="UP000774699"/>
    </source>
</evidence>
<keyword evidence="2" id="KW-0233">DNA recombination</keyword>